<dbReference type="SUPFAM" id="SSF46689">
    <property type="entry name" value="Homeodomain-like"/>
    <property type="match status" value="1"/>
</dbReference>
<keyword evidence="4" id="KW-0805">Transcription regulation</keyword>
<dbReference type="GO" id="GO:0006355">
    <property type="term" value="P:regulation of DNA-templated transcription"/>
    <property type="evidence" value="ECO:0007669"/>
    <property type="project" value="InterPro"/>
</dbReference>
<evidence type="ECO:0000256" key="1">
    <source>
        <dbReference type="ARBA" id="ARBA00022553"/>
    </source>
</evidence>
<proteinExistence type="predicted"/>
<feature type="domain" description="Sigma-54 factor interaction" evidence="8">
    <location>
        <begin position="154"/>
        <end position="383"/>
    </location>
</feature>
<dbReference type="GO" id="GO:0000160">
    <property type="term" value="P:phosphorelay signal transduction system"/>
    <property type="evidence" value="ECO:0007669"/>
    <property type="project" value="InterPro"/>
</dbReference>
<evidence type="ECO:0000256" key="6">
    <source>
        <dbReference type="PROSITE-ProRule" id="PRU00169"/>
    </source>
</evidence>
<keyword evidence="5" id="KW-0804">Transcription</keyword>
<dbReference type="InterPro" id="IPR002197">
    <property type="entry name" value="HTH_Fis"/>
</dbReference>
<dbReference type="EMBL" id="QOQW01000001">
    <property type="protein sequence ID" value="RCK81618.1"/>
    <property type="molecule type" value="Genomic_DNA"/>
</dbReference>
<evidence type="ECO:0000313" key="11">
    <source>
        <dbReference type="Proteomes" id="UP000252355"/>
    </source>
</evidence>
<comment type="caution">
    <text evidence="10">The sequence shown here is derived from an EMBL/GenBank/DDBJ whole genome shotgun (WGS) entry which is preliminary data.</text>
</comment>
<dbReference type="SUPFAM" id="SSF52540">
    <property type="entry name" value="P-loop containing nucleoside triphosphate hydrolases"/>
    <property type="match status" value="1"/>
</dbReference>
<dbReference type="Pfam" id="PF02954">
    <property type="entry name" value="HTH_8"/>
    <property type="match status" value="1"/>
</dbReference>
<evidence type="ECO:0000256" key="4">
    <source>
        <dbReference type="ARBA" id="ARBA00023015"/>
    </source>
</evidence>
<sequence length="497" mass="55644">MAIAARRESASRPPAILLVDDEETVLYTLEIVLRREGYVTERARSAREALDKVAATPFDLIISDVNMPGESGLDLLDAIRKRDDQALVILITAYGSETIAVDAMKRGAYDYLPKPFANDDLKITVRRALEKVALRRENLLLRQQLHERQGLHALIGSHEGMRRVYDLIERVAPSDVTVLITGESGTGKELVAQAIHALSARKDGAFIRVNCAALPETLIESELFGYERGAFSGALNRRLGKFELADRGTIFLDEIGDMSLATQTKILRILQEKEFERLGGQHVIKVDTRVLAATNRDLTKAIREGAFREDLYYRLNVVNIQLPPLRDRLSDLPALVDHFSRRFAEKLGRPPRTFSEAFMARLMRHPWPGNVRELQNLIERVIVLDDESVLPLDPRGHATPAPAAPASAADTDPLLALPYKEAKEALLRGFERKYFEHLLTRARGNISKVARLAGMHRKNLYLKLKDLDLIKRDDDEDSEGDSSSPQPSSGSQPPRSD</sequence>
<evidence type="ECO:0000259" key="9">
    <source>
        <dbReference type="PROSITE" id="PS50110"/>
    </source>
</evidence>
<dbReference type="InterPro" id="IPR011006">
    <property type="entry name" value="CheY-like_superfamily"/>
</dbReference>
<feature type="modified residue" description="4-aspartylphosphate" evidence="6">
    <location>
        <position position="64"/>
    </location>
</feature>
<keyword evidence="1 6" id="KW-0597">Phosphoprotein</keyword>
<dbReference type="FunFam" id="3.40.50.2300:FF:000018">
    <property type="entry name" value="DNA-binding transcriptional regulator NtrC"/>
    <property type="match status" value="1"/>
</dbReference>
<keyword evidence="2" id="KW-0547">Nucleotide-binding</keyword>
<dbReference type="Gene3D" id="1.10.10.60">
    <property type="entry name" value="Homeodomain-like"/>
    <property type="match status" value="1"/>
</dbReference>
<accession>A0A367ZU05</accession>
<dbReference type="PROSITE" id="PS00688">
    <property type="entry name" value="SIGMA54_INTERACT_3"/>
    <property type="match status" value="1"/>
</dbReference>
<evidence type="ECO:0000256" key="3">
    <source>
        <dbReference type="ARBA" id="ARBA00022840"/>
    </source>
</evidence>
<dbReference type="SMART" id="SM00382">
    <property type="entry name" value="AAA"/>
    <property type="match status" value="1"/>
</dbReference>
<dbReference type="FunFam" id="3.40.50.300:FF:000006">
    <property type="entry name" value="DNA-binding transcriptional regulator NtrC"/>
    <property type="match status" value="1"/>
</dbReference>
<protein>
    <submittedName>
        <fullName evidence="10">Response regulator of zinc sigma-54-dependent two-component system</fullName>
    </submittedName>
</protein>
<keyword evidence="3" id="KW-0067">ATP-binding</keyword>
<dbReference type="InterPro" id="IPR001789">
    <property type="entry name" value="Sig_transdc_resp-reg_receiver"/>
</dbReference>
<dbReference type="CDD" id="cd00009">
    <property type="entry name" value="AAA"/>
    <property type="match status" value="1"/>
</dbReference>
<dbReference type="InterPro" id="IPR025662">
    <property type="entry name" value="Sigma_54_int_dom_ATP-bd_1"/>
</dbReference>
<evidence type="ECO:0000256" key="7">
    <source>
        <dbReference type="SAM" id="MobiDB-lite"/>
    </source>
</evidence>
<evidence type="ECO:0000256" key="2">
    <source>
        <dbReference type="ARBA" id="ARBA00022741"/>
    </source>
</evidence>
<dbReference type="Gene3D" id="3.40.50.2300">
    <property type="match status" value="1"/>
</dbReference>
<evidence type="ECO:0000313" key="10">
    <source>
        <dbReference type="EMBL" id="RCK81618.1"/>
    </source>
</evidence>
<dbReference type="InterPro" id="IPR027417">
    <property type="entry name" value="P-loop_NTPase"/>
</dbReference>
<dbReference type="Pfam" id="PF25601">
    <property type="entry name" value="AAA_lid_14"/>
    <property type="match status" value="1"/>
</dbReference>
<evidence type="ECO:0000259" key="8">
    <source>
        <dbReference type="PROSITE" id="PS50045"/>
    </source>
</evidence>
<reference evidence="10 11" key="1">
    <citation type="submission" date="2018-05" db="EMBL/GenBank/DDBJ databases">
        <title>A metagenomic window into the 2 km-deep terrestrial subsurface aquifer revealed taxonomically and functionally diverse microbial community comprising novel uncultured bacterial lineages.</title>
        <authorList>
            <person name="Kadnikov V.V."/>
            <person name="Mardanov A.V."/>
            <person name="Beletsky A.V."/>
            <person name="Banks D."/>
            <person name="Pimenov N.V."/>
            <person name="Frank Y.A."/>
            <person name="Karnachuk O.V."/>
            <person name="Ravin N.V."/>
        </authorList>
    </citation>
    <scope>NUCLEOTIDE SEQUENCE [LARGE SCALE GENOMIC DNA]</scope>
    <source>
        <strain evidence="10">BY5</strain>
    </source>
</reference>
<feature type="domain" description="Response regulatory" evidence="9">
    <location>
        <begin position="15"/>
        <end position="129"/>
    </location>
</feature>
<dbReference type="GO" id="GO:0005524">
    <property type="term" value="F:ATP binding"/>
    <property type="evidence" value="ECO:0007669"/>
    <property type="project" value="UniProtKB-KW"/>
</dbReference>
<dbReference type="GO" id="GO:0043565">
    <property type="term" value="F:sequence-specific DNA binding"/>
    <property type="evidence" value="ECO:0007669"/>
    <property type="project" value="InterPro"/>
</dbReference>
<organism evidence="10 11">
    <name type="scientific">Candidatus Ozemobacter sibiricus</name>
    <dbReference type="NCBI Taxonomy" id="2268124"/>
    <lineage>
        <taxon>Bacteria</taxon>
        <taxon>Candidatus Ozemobacteria</taxon>
        <taxon>Candidatus Ozemobacterales</taxon>
        <taxon>Candidatus Ozemobacteraceae</taxon>
        <taxon>Candidatus Ozemobacter</taxon>
    </lineage>
</organism>
<dbReference type="Gene3D" id="1.10.8.60">
    <property type="match status" value="1"/>
</dbReference>
<name>A0A367ZU05_9BACT</name>
<dbReference type="PROSITE" id="PS50110">
    <property type="entry name" value="RESPONSE_REGULATORY"/>
    <property type="match status" value="1"/>
</dbReference>
<dbReference type="InterPro" id="IPR002078">
    <property type="entry name" value="Sigma_54_int"/>
</dbReference>
<dbReference type="PROSITE" id="PS00675">
    <property type="entry name" value="SIGMA54_INTERACT_1"/>
    <property type="match status" value="1"/>
</dbReference>
<dbReference type="Gene3D" id="3.40.50.300">
    <property type="entry name" value="P-loop containing nucleotide triphosphate hydrolases"/>
    <property type="match status" value="1"/>
</dbReference>
<dbReference type="PROSITE" id="PS50045">
    <property type="entry name" value="SIGMA54_INTERACT_4"/>
    <property type="match status" value="1"/>
</dbReference>
<dbReference type="Proteomes" id="UP000252355">
    <property type="component" value="Unassembled WGS sequence"/>
</dbReference>
<dbReference type="PANTHER" id="PTHR32071">
    <property type="entry name" value="TRANSCRIPTIONAL REGULATORY PROTEIN"/>
    <property type="match status" value="1"/>
</dbReference>
<dbReference type="SMART" id="SM00448">
    <property type="entry name" value="REC"/>
    <property type="match status" value="1"/>
</dbReference>
<feature type="region of interest" description="Disordered" evidence="7">
    <location>
        <begin position="472"/>
        <end position="497"/>
    </location>
</feature>
<gene>
    <name evidence="10" type="ORF">OZSIB_0752</name>
</gene>
<dbReference type="Pfam" id="PF00158">
    <property type="entry name" value="Sigma54_activat"/>
    <property type="match status" value="1"/>
</dbReference>
<dbReference type="SUPFAM" id="SSF52172">
    <property type="entry name" value="CheY-like"/>
    <property type="match status" value="1"/>
</dbReference>
<dbReference type="InterPro" id="IPR025944">
    <property type="entry name" value="Sigma_54_int_dom_CS"/>
</dbReference>
<evidence type="ECO:0000256" key="5">
    <source>
        <dbReference type="ARBA" id="ARBA00023163"/>
    </source>
</evidence>
<dbReference type="InterPro" id="IPR058031">
    <property type="entry name" value="AAA_lid_NorR"/>
</dbReference>
<dbReference type="PANTHER" id="PTHR32071:SF113">
    <property type="entry name" value="ALGINATE BIOSYNTHESIS TRANSCRIPTIONAL REGULATORY PROTEIN ALGB"/>
    <property type="match status" value="1"/>
</dbReference>
<dbReference type="AlphaFoldDB" id="A0A367ZU05"/>
<dbReference type="Pfam" id="PF00072">
    <property type="entry name" value="Response_reg"/>
    <property type="match status" value="1"/>
</dbReference>
<dbReference type="InterPro" id="IPR003593">
    <property type="entry name" value="AAA+_ATPase"/>
</dbReference>
<feature type="compositionally biased region" description="Low complexity" evidence="7">
    <location>
        <begin position="481"/>
        <end position="497"/>
    </location>
</feature>
<dbReference type="InterPro" id="IPR009057">
    <property type="entry name" value="Homeodomain-like_sf"/>
</dbReference>